<dbReference type="GeneID" id="117536599"/>
<dbReference type="RefSeq" id="XP_034057429.1">
    <property type="nucleotide sequence ID" value="XM_034201538.1"/>
</dbReference>
<feature type="compositionally biased region" description="Low complexity" evidence="1">
    <location>
        <begin position="207"/>
        <end position="221"/>
    </location>
</feature>
<dbReference type="InParanoid" id="A0A6P8T1S7"/>
<protein>
    <submittedName>
        <fullName evidence="3">Uncharacterized protein LOC117536599 isoform X1</fullName>
    </submittedName>
</protein>
<feature type="region of interest" description="Disordered" evidence="1">
    <location>
        <begin position="109"/>
        <end position="137"/>
    </location>
</feature>
<sequence length="221" mass="23769">MLFQQYLYIGLSRKGGNPHQGVCLQLLMSGMMTTPIMAHQTLNVEQLFRVRTSDSLMESSNAVSQLEQEAMLLDSNLPSCHDLKKEILSTYIRLRLRIASKCIRAERKDKHKGYLGSKSQSKKAKKTQQTSAPKVITSRPLPNTLLVASDVLGISIPGPPSAASSLLFFQQSSPAAVASSTLQQQHPPAAAPSFSSSTLLQQQHPPSAAAASASSSSNSHG</sequence>
<reference evidence="3" key="1">
    <citation type="submission" date="2025-08" db="UniProtKB">
        <authorList>
            <consortium name="RefSeq"/>
        </authorList>
    </citation>
    <scope>IDENTIFICATION</scope>
</reference>
<dbReference type="Proteomes" id="UP000515161">
    <property type="component" value="Unplaced"/>
</dbReference>
<organism evidence="2 3">
    <name type="scientific">Gymnodraco acuticeps</name>
    <name type="common">Antarctic dragonfish</name>
    <dbReference type="NCBI Taxonomy" id="8218"/>
    <lineage>
        <taxon>Eukaryota</taxon>
        <taxon>Metazoa</taxon>
        <taxon>Chordata</taxon>
        <taxon>Craniata</taxon>
        <taxon>Vertebrata</taxon>
        <taxon>Euteleostomi</taxon>
        <taxon>Actinopterygii</taxon>
        <taxon>Neopterygii</taxon>
        <taxon>Teleostei</taxon>
        <taxon>Neoteleostei</taxon>
        <taxon>Acanthomorphata</taxon>
        <taxon>Eupercaria</taxon>
        <taxon>Perciformes</taxon>
        <taxon>Notothenioidei</taxon>
        <taxon>Bathydraconidae</taxon>
        <taxon>Gymnodraco</taxon>
    </lineage>
</organism>
<name>A0A6P8T1S7_GYMAC</name>
<evidence type="ECO:0000313" key="3">
    <source>
        <dbReference type="RefSeq" id="XP_034057429.1"/>
    </source>
</evidence>
<feature type="compositionally biased region" description="Low complexity" evidence="1">
    <location>
        <begin position="187"/>
        <end position="197"/>
    </location>
</feature>
<dbReference type="KEGG" id="gacu:117536599"/>
<evidence type="ECO:0000256" key="1">
    <source>
        <dbReference type="SAM" id="MobiDB-lite"/>
    </source>
</evidence>
<accession>A0A6P8T1S7</accession>
<gene>
    <name evidence="3" type="primary">LOC117536599</name>
</gene>
<keyword evidence="2" id="KW-1185">Reference proteome</keyword>
<feature type="region of interest" description="Disordered" evidence="1">
    <location>
        <begin position="177"/>
        <end position="221"/>
    </location>
</feature>
<evidence type="ECO:0000313" key="2">
    <source>
        <dbReference type="Proteomes" id="UP000515161"/>
    </source>
</evidence>
<proteinExistence type="predicted"/>
<dbReference type="AlphaFoldDB" id="A0A6P8T1S7"/>
<feature type="compositionally biased region" description="Polar residues" evidence="1">
    <location>
        <begin position="177"/>
        <end position="186"/>
    </location>
</feature>